<dbReference type="STRING" id="146817.SAMN04488502_11322"/>
<dbReference type="InterPro" id="IPR043128">
    <property type="entry name" value="Rev_trsase/Diguanyl_cyclase"/>
</dbReference>
<feature type="binding site" evidence="16">
    <location>
        <position position="9"/>
    </location>
    <ligand>
        <name>Mg(2+)</name>
        <dbReference type="ChEBI" id="CHEBI:18420"/>
    </ligand>
</feature>
<dbReference type="InterPro" id="IPR050116">
    <property type="entry name" value="DNA_polymerase-Y"/>
</dbReference>
<comment type="subunit">
    <text evidence="3 16">Monomer.</text>
</comment>
<sequence length="380" mass="41725">MQRWVIHVDMDAFYAAVEQRDHRELAGKPVIVGGLGSRGVVSTASYEAREFGVHSAMPMAEARRRCPQGIFLAGSHARYSEVSARIMTVLSGFSPLIEPLALDEAFLDVSGMEQLYPDIYQLAAEIKQRIRQTVGLVASVGAAENKFLAKLASELKKPDGLVVIAPGKALGVLESMPVSRLWGVGAATNKILRELGITTIGELARFDLALLIQHCGNIAQQLHALANGRDVRLVIAERPPQSVGKELTFAADLTGTDRLKAELLALAEKVGWRLRCSGYSGRTITVKIRYRSFRTITRSCTLSQSTNFDETIYLTACMIFDKCSHTEGIRLLGITVSSLQSGDQLTLFDESDKRRALYSTVDRLKSRFGEAIITKAQLLR</sequence>
<dbReference type="GO" id="GO:0006281">
    <property type="term" value="P:DNA repair"/>
    <property type="evidence" value="ECO:0007669"/>
    <property type="project" value="UniProtKB-UniRule"/>
</dbReference>
<keyword evidence="13 16" id="KW-0238">DNA-binding</keyword>
<dbReference type="CDD" id="cd03586">
    <property type="entry name" value="PolY_Pol_IV_kappa"/>
    <property type="match status" value="1"/>
</dbReference>
<dbReference type="HAMAP" id="MF_01113">
    <property type="entry name" value="DNApol_IV"/>
    <property type="match status" value="1"/>
</dbReference>
<keyword evidence="8 16" id="KW-0235">DNA replication</keyword>
<feature type="site" description="Substrate discrimination" evidence="16">
    <location>
        <position position="14"/>
    </location>
</feature>
<dbReference type="OrthoDB" id="9808813at2"/>
<dbReference type="Gene3D" id="1.10.150.20">
    <property type="entry name" value="5' to 3' exonuclease, C-terminal subdomain"/>
    <property type="match status" value="1"/>
</dbReference>
<dbReference type="PANTHER" id="PTHR11076">
    <property type="entry name" value="DNA REPAIR POLYMERASE UMUC / TRANSFERASE FAMILY MEMBER"/>
    <property type="match status" value="1"/>
</dbReference>
<evidence type="ECO:0000256" key="2">
    <source>
        <dbReference type="ARBA" id="ARBA00010945"/>
    </source>
</evidence>
<gene>
    <name evidence="16" type="primary">dinB</name>
    <name evidence="18" type="ORF">SAMN04488502_11322</name>
</gene>
<dbReference type="GO" id="GO:0042276">
    <property type="term" value="P:error-prone translesion synthesis"/>
    <property type="evidence" value="ECO:0007669"/>
    <property type="project" value="TreeGrafter"/>
</dbReference>
<dbReference type="SUPFAM" id="SSF100879">
    <property type="entry name" value="Lesion bypass DNA polymerase (Y-family), little finger domain"/>
    <property type="match status" value="1"/>
</dbReference>
<feature type="binding site" evidence="16">
    <location>
        <position position="103"/>
    </location>
    <ligand>
        <name>Mg(2+)</name>
        <dbReference type="ChEBI" id="CHEBI:18420"/>
    </ligand>
</feature>
<keyword evidence="10 16" id="KW-0227">DNA damage</keyword>
<evidence type="ECO:0000256" key="12">
    <source>
        <dbReference type="ARBA" id="ARBA00022932"/>
    </source>
</evidence>
<evidence type="ECO:0000256" key="16">
    <source>
        <dbReference type="HAMAP-Rule" id="MF_01113"/>
    </source>
</evidence>
<dbReference type="GO" id="GO:0005829">
    <property type="term" value="C:cytosol"/>
    <property type="evidence" value="ECO:0007669"/>
    <property type="project" value="TreeGrafter"/>
</dbReference>
<keyword evidence="5 16" id="KW-0963">Cytoplasm</keyword>
<evidence type="ECO:0000256" key="1">
    <source>
        <dbReference type="ARBA" id="ARBA00004496"/>
    </source>
</evidence>
<dbReference type="InterPro" id="IPR043502">
    <property type="entry name" value="DNA/RNA_pol_sf"/>
</dbReference>
<evidence type="ECO:0000313" key="19">
    <source>
        <dbReference type="Proteomes" id="UP000214880"/>
    </source>
</evidence>
<keyword evidence="6 16" id="KW-0808">Transferase</keyword>
<dbReference type="AlphaFoldDB" id="A0A1G9Z524"/>
<dbReference type="GO" id="GO:0006261">
    <property type="term" value="P:DNA-templated DNA replication"/>
    <property type="evidence" value="ECO:0007669"/>
    <property type="project" value="UniProtKB-UniRule"/>
</dbReference>
<accession>A0A1G9Z524</accession>
<evidence type="ECO:0000256" key="13">
    <source>
        <dbReference type="ARBA" id="ARBA00023125"/>
    </source>
</evidence>
<dbReference type="Pfam" id="PF11799">
    <property type="entry name" value="IMS_C"/>
    <property type="match status" value="1"/>
</dbReference>
<dbReference type="GO" id="GO:0000287">
    <property type="term" value="F:magnesium ion binding"/>
    <property type="evidence" value="ECO:0007669"/>
    <property type="project" value="UniProtKB-UniRule"/>
</dbReference>
<comment type="cofactor">
    <cofactor evidence="16">
        <name>Mg(2+)</name>
        <dbReference type="ChEBI" id="CHEBI:18420"/>
    </cofactor>
    <text evidence="16">Binds 2 magnesium ions per subunit.</text>
</comment>
<evidence type="ECO:0000256" key="8">
    <source>
        <dbReference type="ARBA" id="ARBA00022705"/>
    </source>
</evidence>
<dbReference type="Gene3D" id="3.30.1490.100">
    <property type="entry name" value="DNA polymerase, Y-family, little finger domain"/>
    <property type="match status" value="1"/>
</dbReference>
<feature type="active site" evidence="16">
    <location>
        <position position="104"/>
    </location>
</feature>
<comment type="function">
    <text evidence="16">Poorly processive, error-prone DNA polymerase involved in untargeted mutagenesis. Copies undamaged DNA at stalled replication forks, which arise in vivo from mismatched or misaligned primer ends. These misaligned primers can be extended by PolIV. Exhibits no 3'-5' exonuclease (proofreading) activity. May be involved in translesional synthesis, in conjunction with the beta clamp from PolIII.</text>
</comment>
<keyword evidence="12 16" id="KW-0239">DNA-directed DNA polymerase</keyword>
<evidence type="ECO:0000313" key="18">
    <source>
        <dbReference type="EMBL" id="SDN15773.1"/>
    </source>
</evidence>
<dbReference type="FunFam" id="3.40.1170.60:FF:000001">
    <property type="entry name" value="DNA polymerase IV"/>
    <property type="match status" value="1"/>
</dbReference>
<dbReference type="InterPro" id="IPR001126">
    <property type="entry name" value="UmuC"/>
</dbReference>
<dbReference type="Gene3D" id="3.30.70.270">
    <property type="match status" value="1"/>
</dbReference>
<keyword evidence="9 16" id="KW-0479">Metal-binding</keyword>
<keyword evidence="7 16" id="KW-0548">Nucleotidyltransferase</keyword>
<proteinExistence type="inferred from homology"/>
<dbReference type="SUPFAM" id="SSF56672">
    <property type="entry name" value="DNA/RNA polymerases"/>
    <property type="match status" value="1"/>
</dbReference>
<evidence type="ECO:0000256" key="7">
    <source>
        <dbReference type="ARBA" id="ARBA00022695"/>
    </source>
</evidence>
<dbReference type="RefSeq" id="WP_092074825.1">
    <property type="nucleotide sequence ID" value="NZ_FNHB01000013.1"/>
</dbReference>
<organism evidence="18 19">
    <name type="scientific">Dendrosporobacter quercicolus</name>
    <dbReference type="NCBI Taxonomy" id="146817"/>
    <lineage>
        <taxon>Bacteria</taxon>
        <taxon>Bacillati</taxon>
        <taxon>Bacillota</taxon>
        <taxon>Negativicutes</taxon>
        <taxon>Selenomonadales</taxon>
        <taxon>Sporomusaceae</taxon>
        <taxon>Dendrosporobacter</taxon>
    </lineage>
</organism>
<evidence type="ECO:0000256" key="10">
    <source>
        <dbReference type="ARBA" id="ARBA00022763"/>
    </source>
</evidence>
<evidence type="ECO:0000256" key="6">
    <source>
        <dbReference type="ARBA" id="ARBA00022679"/>
    </source>
</evidence>
<dbReference type="GO" id="GO:0003684">
    <property type="term" value="F:damaged DNA binding"/>
    <property type="evidence" value="ECO:0007669"/>
    <property type="project" value="InterPro"/>
</dbReference>
<dbReference type="NCBIfam" id="NF002882">
    <property type="entry name" value="PRK03348.1"/>
    <property type="match status" value="1"/>
</dbReference>
<evidence type="ECO:0000256" key="14">
    <source>
        <dbReference type="ARBA" id="ARBA00023204"/>
    </source>
</evidence>
<evidence type="ECO:0000256" key="4">
    <source>
        <dbReference type="ARBA" id="ARBA00022457"/>
    </source>
</evidence>
<dbReference type="NCBIfam" id="NF002677">
    <property type="entry name" value="PRK02406.1"/>
    <property type="match status" value="1"/>
</dbReference>
<comment type="subcellular location">
    <subcellularLocation>
        <location evidence="1 16">Cytoplasm</location>
    </subcellularLocation>
</comment>
<dbReference type="GO" id="GO:0009432">
    <property type="term" value="P:SOS response"/>
    <property type="evidence" value="ECO:0007669"/>
    <property type="project" value="TreeGrafter"/>
</dbReference>
<dbReference type="InterPro" id="IPR036775">
    <property type="entry name" value="DNA_pol_Y-fam_lit_finger_sf"/>
</dbReference>
<dbReference type="PROSITE" id="PS50173">
    <property type="entry name" value="UMUC"/>
    <property type="match status" value="1"/>
</dbReference>
<evidence type="ECO:0000256" key="9">
    <source>
        <dbReference type="ARBA" id="ARBA00022723"/>
    </source>
</evidence>
<dbReference type="EMBL" id="FNHB01000013">
    <property type="protein sequence ID" value="SDN15773.1"/>
    <property type="molecule type" value="Genomic_DNA"/>
</dbReference>
<dbReference type="FunFam" id="3.30.1490.100:FF:000004">
    <property type="entry name" value="DNA polymerase IV"/>
    <property type="match status" value="1"/>
</dbReference>
<keyword evidence="14 16" id="KW-0234">DNA repair</keyword>
<name>A0A1G9Z524_9FIRM</name>
<dbReference type="Pfam" id="PF00817">
    <property type="entry name" value="IMS"/>
    <property type="match status" value="1"/>
</dbReference>
<evidence type="ECO:0000256" key="3">
    <source>
        <dbReference type="ARBA" id="ARBA00011245"/>
    </source>
</evidence>
<evidence type="ECO:0000256" key="15">
    <source>
        <dbReference type="ARBA" id="ARBA00049244"/>
    </source>
</evidence>
<keyword evidence="11 16" id="KW-0460">Magnesium</keyword>
<evidence type="ECO:0000259" key="17">
    <source>
        <dbReference type="PROSITE" id="PS50173"/>
    </source>
</evidence>
<dbReference type="Proteomes" id="UP000214880">
    <property type="component" value="Unassembled WGS sequence"/>
</dbReference>
<dbReference type="PANTHER" id="PTHR11076:SF33">
    <property type="entry name" value="DNA POLYMERASE KAPPA"/>
    <property type="match status" value="1"/>
</dbReference>
<comment type="similarity">
    <text evidence="2 16">Belongs to the DNA polymerase type-Y family.</text>
</comment>
<feature type="domain" description="UmuC" evidence="17">
    <location>
        <begin position="5"/>
        <end position="185"/>
    </location>
</feature>
<protein>
    <recommendedName>
        <fullName evidence="16">DNA polymerase IV</fullName>
        <shortName evidence="16">Pol IV</shortName>
        <ecNumber evidence="16">2.7.7.7</ecNumber>
    </recommendedName>
</protein>
<keyword evidence="4 16" id="KW-0515">Mutator protein</keyword>
<dbReference type="GO" id="GO:0003887">
    <property type="term" value="F:DNA-directed DNA polymerase activity"/>
    <property type="evidence" value="ECO:0007669"/>
    <property type="project" value="UniProtKB-UniRule"/>
</dbReference>
<comment type="catalytic activity">
    <reaction evidence="15 16">
        <text>DNA(n) + a 2'-deoxyribonucleoside 5'-triphosphate = DNA(n+1) + diphosphate</text>
        <dbReference type="Rhea" id="RHEA:22508"/>
        <dbReference type="Rhea" id="RHEA-COMP:17339"/>
        <dbReference type="Rhea" id="RHEA-COMP:17340"/>
        <dbReference type="ChEBI" id="CHEBI:33019"/>
        <dbReference type="ChEBI" id="CHEBI:61560"/>
        <dbReference type="ChEBI" id="CHEBI:173112"/>
        <dbReference type="EC" id="2.7.7.7"/>
    </reaction>
</comment>
<keyword evidence="19" id="KW-1185">Reference proteome</keyword>
<reference evidence="18 19" key="1">
    <citation type="submission" date="2016-10" db="EMBL/GenBank/DDBJ databases">
        <authorList>
            <person name="de Groot N.N."/>
        </authorList>
    </citation>
    <scope>NUCLEOTIDE SEQUENCE [LARGE SCALE GENOMIC DNA]</scope>
    <source>
        <strain evidence="18 19">DSM 1736</strain>
    </source>
</reference>
<dbReference type="InterPro" id="IPR017961">
    <property type="entry name" value="DNA_pol_Y-fam_little_finger"/>
</dbReference>
<evidence type="ECO:0000256" key="5">
    <source>
        <dbReference type="ARBA" id="ARBA00022490"/>
    </source>
</evidence>
<dbReference type="InterPro" id="IPR022880">
    <property type="entry name" value="DNApol_IV"/>
</dbReference>
<evidence type="ECO:0000256" key="11">
    <source>
        <dbReference type="ARBA" id="ARBA00022842"/>
    </source>
</evidence>
<dbReference type="Gene3D" id="3.40.1170.60">
    <property type="match status" value="1"/>
</dbReference>
<dbReference type="EC" id="2.7.7.7" evidence="16"/>